<dbReference type="PANTHER" id="PTHR33121">
    <property type="entry name" value="CYCLIC DI-GMP PHOSPHODIESTERASE PDEF"/>
    <property type="match status" value="1"/>
</dbReference>
<evidence type="ECO:0000259" key="1">
    <source>
        <dbReference type="PROSITE" id="PS50883"/>
    </source>
</evidence>
<organism evidence="2 3">
    <name type="scientific">Sphingobium agri</name>
    <dbReference type="NCBI Taxonomy" id="2933566"/>
    <lineage>
        <taxon>Bacteria</taxon>
        <taxon>Pseudomonadati</taxon>
        <taxon>Pseudomonadota</taxon>
        <taxon>Alphaproteobacteria</taxon>
        <taxon>Sphingomonadales</taxon>
        <taxon>Sphingomonadaceae</taxon>
        <taxon>Sphingobium</taxon>
    </lineage>
</organism>
<evidence type="ECO:0000313" key="2">
    <source>
        <dbReference type="EMBL" id="MCK0530564.1"/>
    </source>
</evidence>
<dbReference type="SMART" id="SM00052">
    <property type="entry name" value="EAL"/>
    <property type="match status" value="1"/>
</dbReference>
<keyword evidence="3" id="KW-1185">Reference proteome</keyword>
<name>A0ABT0DU49_9SPHN</name>
<dbReference type="Proteomes" id="UP001203512">
    <property type="component" value="Unassembled WGS sequence"/>
</dbReference>
<proteinExistence type="predicted"/>
<comment type="caution">
    <text evidence="2">The sequence shown here is derived from an EMBL/GenBank/DDBJ whole genome shotgun (WGS) entry which is preliminary data.</text>
</comment>
<protein>
    <submittedName>
        <fullName evidence="2">GGDEF domain-containing protein</fullName>
    </submittedName>
</protein>
<dbReference type="Gene3D" id="3.30.70.270">
    <property type="match status" value="1"/>
</dbReference>
<evidence type="ECO:0000313" key="3">
    <source>
        <dbReference type="Proteomes" id="UP001203512"/>
    </source>
</evidence>
<dbReference type="InterPro" id="IPR043128">
    <property type="entry name" value="Rev_trsase/Diguanyl_cyclase"/>
</dbReference>
<feature type="domain" description="EAL" evidence="1">
    <location>
        <begin position="145"/>
        <end position="400"/>
    </location>
</feature>
<gene>
    <name evidence="2" type="ORF">MU848_03075</name>
</gene>
<dbReference type="CDD" id="cd01948">
    <property type="entry name" value="EAL"/>
    <property type="match status" value="1"/>
</dbReference>
<dbReference type="SUPFAM" id="SSF141868">
    <property type="entry name" value="EAL domain-like"/>
    <property type="match status" value="1"/>
</dbReference>
<dbReference type="Pfam" id="PF00563">
    <property type="entry name" value="EAL"/>
    <property type="match status" value="1"/>
</dbReference>
<sequence>MKLHQAEHLLIISLNNFHAIEAAYGPDAARAAIDHLCHRARQHLGRIGLRSADGSRIMLTARYPLMQSLPVERLVEKLCEAIDGEPFRYNGCDILLSVSAGQAFVGEHLGRAQEMEASARLAASTLRQSQIVVRRGEGVALYRRDMEQAAALLRWVQDGEAVLSWRPVSRPRDGSTILYYEAMLRRVGENGEQMDCAANYAALERLGLPHLLDRLLVRDVIRELEADPAACLSVAVSPHSLSSNLHGQGAGWTDLIDRLGREPSLARRLVIEIGDNSGIACFRDALSFVRTLRGLGVRISVARFGSGQASIGQLMALSPDVVKLDSPFMRTAYESERNRLRVGHLLGLARTMSSTVIVDGVDSPWHLHIAAEEGAEWVTGSHLGRPSARRGWTKGDRVTSLSTFTSALHHHQFSEKPARHVAQSLLCVHATRATSAISDSV</sequence>
<dbReference type="EMBL" id="JALKHS010000005">
    <property type="protein sequence ID" value="MCK0530564.1"/>
    <property type="molecule type" value="Genomic_DNA"/>
</dbReference>
<dbReference type="InterPro" id="IPR035919">
    <property type="entry name" value="EAL_sf"/>
</dbReference>
<dbReference type="InterPro" id="IPR050706">
    <property type="entry name" value="Cyclic-di-GMP_PDE-like"/>
</dbReference>
<dbReference type="PANTHER" id="PTHR33121:SF79">
    <property type="entry name" value="CYCLIC DI-GMP PHOSPHODIESTERASE PDED-RELATED"/>
    <property type="match status" value="1"/>
</dbReference>
<dbReference type="PROSITE" id="PS50883">
    <property type="entry name" value="EAL"/>
    <property type="match status" value="1"/>
</dbReference>
<reference evidence="2 3" key="1">
    <citation type="submission" date="2022-04" db="EMBL/GenBank/DDBJ databases">
        <authorList>
            <person name="Huq M.A."/>
        </authorList>
    </citation>
    <scope>NUCLEOTIDE SEQUENCE [LARGE SCALE GENOMIC DNA]</scope>
    <source>
        <strain evidence="2 3">MAH-33</strain>
    </source>
</reference>
<dbReference type="SUPFAM" id="SSF55073">
    <property type="entry name" value="Nucleotide cyclase"/>
    <property type="match status" value="1"/>
</dbReference>
<dbReference type="RefSeq" id="WP_247230171.1">
    <property type="nucleotide sequence ID" value="NZ_JALKHS010000005.1"/>
</dbReference>
<dbReference type="InterPro" id="IPR029787">
    <property type="entry name" value="Nucleotide_cyclase"/>
</dbReference>
<dbReference type="Gene3D" id="3.20.20.450">
    <property type="entry name" value="EAL domain"/>
    <property type="match status" value="1"/>
</dbReference>
<dbReference type="InterPro" id="IPR001633">
    <property type="entry name" value="EAL_dom"/>
</dbReference>
<accession>A0ABT0DU49</accession>